<dbReference type="GO" id="GO:0020037">
    <property type="term" value="F:heme binding"/>
    <property type="evidence" value="ECO:0007669"/>
    <property type="project" value="InterPro"/>
</dbReference>
<protein>
    <recommendedName>
        <fullName evidence="10">Cytochrome P450</fullName>
    </recommendedName>
</protein>
<keyword evidence="7" id="KW-0503">Monooxygenase</keyword>
<dbReference type="GO" id="GO:0016125">
    <property type="term" value="P:sterol metabolic process"/>
    <property type="evidence" value="ECO:0007669"/>
    <property type="project" value="TreeGrafter"/>
</dbReference>
<evidence type="ECO:0000313" key="9">
    <source>
        <dbReference type="Proteomes" id="UP000604046"/>
    </source>
</evidence>
<keyword evidence="4" id="KW-0479">Metal-binding</keyword>
<evidence type="ECO:0008006" key="10">
    <source>
        <dbReference type="Google" id="ProtNLM"/>
    </source>
</evidence>
<proteinExistence type="inferred from homology"/>
<evidence type="ECO:0000256" key="4">
    <source>
        <dbReference type="ARBA" id="ARBA00022723"/>
    </source>
</evidence>
<evidence type="ECO:0000256" key="6">
    <source>
        <dbReference type="ARBA" id="ARBA00023004"/>
    </source>
</evidence>
<dbReference type="PANTHER" id="PTHR24286">
    <property type="entry name" value="CYTOCHROME P450 26"/>
    <property type="match status" value="1"/>
</dbReference>
<comment type="caution">
    <text evidence="8">The sequence shown here is derived from an EMBL/GenBank/DDBJ whole genome shotgun (WGS) entry which is preliminary data.</text>
</comment>
<dbReference type="InterPro" id="IPR001128">
    <property type="entry name" value="Cyt_P450"/>
</dbReference>
<organism evidence="8 9">
    <name type="scientific">Symbiodinium natans</name>
    <dbReference type="NCBI Taxonomy" id="878477"/>
    <lineage>
        <taxon>Eukaryota</taxon>
        <taxon>Sar</taxon>
        <taxon>Alveolata</taxon>
        <taxon>Dinophyceae</taxon>
        <taxon>Suessiales</taxon>
        <taxon>Symbiodiniaceae</taxon>
        <taxon>Symbiodinium</taxon>
    </lineage>
</organism>
<evidence type="ECO:0000256" key="7">
    <source>
        <dbReference type="ARBA" id="ARBA00023033"/>
    </source>
</evidence>
<dbReference type="SUPFAM" id="SSF48264">
    <property type="entry name" value="Cytochrome P450"/>
    <property type="match status" value="1"/>
</dbReference>
<name>A0A812UL61_9DINO</name>
<dbReference type="Pfam" id="PF00067">
    <property type="entry name" value="p450"/>
    <property type="match status" value="1"/>
</dbReference>
<comment type="similarity">
    <text evidence="2">Belongs to the cytochrome P450 family.</text>
</comment>
<reference evidence="8" key="1">
    <citation type="submission" date="2021-02" db="EMBL/GenBank/DDBJ databases">
        <authorList>
            <person name="Dougan E. K."/>
            <person name="Rhodes N."/>
            <person name="Thang M."/>
            <person name="Chan C."/>
        </authorList>
    </citation>
    <scope>NUCLEOTIDE SEQUENCE</scope>
</reference>
<keyword evidence="3" id="KW-0349">Heme</keyword>
<dbReference type="OrthoDB" id="423072at2759"/>
<dbReference type="Gene3D" id="1.10.630.10">
    <property type="entry name" value="Cytochrome P450"/>
    <property type="match status" value="1"/>
</dbReference>
<comment type="cofactor">
    <cofactor evidence="1">
        <name>heme</name>
        <dbReference type="ChEBI" id="CHEBI:30413"/>
    </cofactor>
</comment>
<dbReference type="InterPro" id="IPR036396">
    <property type="entry name" value="Cyt_P450_sf"/>
</dbReference>
<evidence type="ECO:0000256" key="2">
    <source>
        <dbReference type="ARBA" id="ARBA00010617"/>
    </source>
</evidence>
<dbReference type="GO" id="GO:0016705">
    <property type="term" value="F:oxidoreductase activity, acting on paired donors, with incorporation or reduction of molecular oxygen"/>
    <property type="evidence" value="ECO:0007669"/>
    <property type="project" value="InterPro"/>
</dbReference>
<keyword evidence="5" id="KW-0560">Oxidoreductase</keyword>
<dbReference type="Proteomes" id="UP000604046">
    <property type="component" value="Unassembled WGS sequence"/>
</dbReference>
<dbReference type="PANTHER" id="PTHR24286:SF24">
    <property type="entry name" value="LANOSTEROL 14-ALPHA DEMETHYLASE"/>
    <property type="match status" value="1"/>
</dbReference>
<evidence type="ECO:0000256" key="1">
    <source>
        <dbReference type="ARBA" id="ARBA00001971"/>
    </source>
</evidence>
<gene>
    <name evidence="8" type="ORF">SNAT2548_LOCUS33343</name>
</gene>
<evidence type="ECO:0000256" key="5">
    <source>
        <dbReference type="ARBA" id="ARBA00023002"/>
    </source>
</evidence>
<dbReference type="EMBL" id="CAJNDS010002751">
    <property type="protein sequence ID" value="CAE7584681.1"/>
    <property type="molecule type" value="Genomic_DNA"/>
</dbReference>
<keyword evidence="6" id="KW-0408">Iron</keyword>
<dbReference type="GO" id="GO:0005506">
    <property type="term" value="F:iron ion binding"/>
    <property type="evidence" value="ECO:0007669"/>
    <property type="project" value="InterPro"/>
</dbReference>
<dbReference type="GO" id="GO:0004497">
    <property type="term" value="F:monooxygenase activity"/>
    <property type="evidence" value="ECO:0007669"/>
    <property type="project" value="UniProtKB-KW"/>
</dbReference>
<keyword evidence="9" id="KW-1185">Reference proteome</keyword>
<sequence>MASVLSLAAQWGKDLSEVLSKLTWPQLCGLASAGLLGQVLWSHYRILLRRRLPPHDLGVPLLGHTFGILKMGLERWALHVMEGKQTLLSHYFFTPAVIIRHEQYMKHIHRSELNGELCPLFPRSFERMIGENSVINLPGGKGHPKHKRLRGKLLASLGPQYVLSLIPEIAALVRLTLDGMVKDTERQGYAEFQRAASELAARASVLPIAAGLEEAEQRSFEVLLNDVMTGLLAPPLDLGRFSAHGRALIARRKVCQMISKIMAQPKKHRQNIIADLMKDSEDGKGFTEEEISDTVFTLLIAGKLTTADALPCLLVQLYQNTSWNQRVAAENLEMKSPEEDSVTLRVVRESLRFKPPVGAFRRVSFQKDTDLGEHGVVPMGCPMAILFSPLLKELGDTFDPDRWLTLDKDRFLVFGGHQPHECIGKHLALVELQLFARILCRDYDFEVLDTTEVVDPSNPVNVVYKDGCRVKISKK</sequence>
<evidence type="ECO:0000256" key="3">
    <source>
        <dbReference type="ARBA" id="ARBA00022617"/>
    </source>
</evidence>
<dbReference type="AlphaFoldDB" id="A0A812UL61"/>
<accession>A0A812UL61</accession>
<evidence type="ECO:0000313" key="8">
    <source>
        <dbReference type="EMBL" id="CAE7584681.1"/>
    </source>
</evidence>